<accession>A0A318H073</accession>
<dbReference type="OrthoDB" id="9789463at2"/>
<dbReference type="Proteomes" id="UP000247811">
    <property type="component" value="Unassembled WGS sequence"/>
</dbReference>
<dbReference type="RefSeq" id="WP_110401952.1">
    <property type="nucleotide sequence ID" value="NZ_QJJS01000018.1"/>
</dbReference>
<dbReference type="PANTHER" id="PTHR34933:SF3">
    <property type="entry name" value="FLAGELLAR L-RING PROTEIN"/>
    <property type="match status" value="1"/>
</dbReference>
<keyword evidence="12" id="KW-0282">Flagellum</keyword>
<gene>
    <name evidence="9" type="primary">flgH</name>
    <name evidence="12" type="ORF">C7444_11862</name>
</gene>
<keyword evidence="7 9" id="KW-0975">Bacterial flagellum</keyword>
<keyword evidence="6 9" id="KW-0472">Membrane</keyword>
<comment type="subcellular location">
    <subcellularLocation>
        <location evidence="9">Cell outer membrane</location>
        <topology evidence="9">Lipid-anchor</topology>
    </subcellularLocation>
    <subcellularLocation>
        <location evidence="9">Bacterial flagellum basal body</location>
    </subcellularLocation>
    <subcellularLocation>
        <location evidence="2">Membrane</location>
    </subcellularLocation>
</comment>
<evidence type="ECO:0000256" key="6">
    <source>
        <dbReference type="ARBA" id="ARBA00023136"/>
    </source>
</evidence>
<keyword evidence="5 9" id="KW-0732">Signal</keyword>
<evidence type="ECO:0000256" key="2">
    <source>
        <dbReference type="ARBA" id="ARBA00004370"/>
    </source>
</evidence>
<sequence length="242" mass="25378">MPLRHTPRPVPGLRRAALLGLTALHGLLAACSSPPQVVQGPTSAPPVQAMAQVERLHTGAIFQPNASTSWLFSDQSKPRRIGDTLKVDIAESLSASNRQTMETGRENKVASKGPGSGDTSLNGILTGLLNMDASASGSDSFKGNGKLENANQLKGKLAATVINVLPNGNLVVAGERRIGFNGNVSTLRFSGVVSPRDIQPGGIVASTDVVDARFEHLGQGDMADANTRGWLQRALTNALTVW</sequence>
<evidence type="ECO:0000313" key="13">
    <source>
        <dbReference type="Proteomes" id="UP000247811"/>
    </source>
</evidence>
<evidence type="ECO:0000256" key="4">
    <source>
        <dbReference type="ARBA" id="ARBA00011439"/>
    </source>
</evidence>
<comment type="caution">
    <text evidence="12">The sequence shown here is derived from an EMBL/GenBank/DDBJ whole genome shotgun (WGS) entry which is preliminary data.</text>
</comment>
<comment type="similarity">
    <text evidence="3 9">Belongs to the FlgH family.</text>
</comment>
<keyword evidence="12" id="KW-0969">Cilium</keyword>
<evidence type="ECO:0000256" key="9">
    <source>
        <dbReference type="HAMAP-Rule" id="MF_00415"/>
    </source>
</evidence>
<feature type="signal peptide" evidence="11">
    <location>
        <begin position="1"/>
        <end position="29"/>
    </location>
</feature>
<dbReference type="Pfam" id="PF02107">
    <property type="entry name" value="FlgH"/>
    <property type="match status" value="1"/>
</dbReference>
<name>A0A318H073_9BURK</name>
<feature type="chain" id="PRO_5016436791" description="Flagellar L-ring protein" evidence="11">
    <location>
        <begin position="30"/>
        <end position="242"/>
    </location>
</feature>
<keyword evidence="9" id="KW-0449">Lipoprotein</keyword>
<proteinExistence type="inferred from homology"/>
<reference evidence="12 13" key="1">
    <citation type="submission" date="2018-05" db="EMBL/GenBank/DDBJ databases">
        <title>Genomic Encyclopedia of Type Strains, Phase IV (KMG-IV): sequencing the most valuable type-strain genomes for metagenomic binning, comparative biology and taxonomic classification.</title>
        <authorList>
            <person name="Goeker M."/>
        </authorList>
    </citation>
    <scope>NUCLEOTIDE SEQUENCE [LARGE SCALE GENOMIC DNA]</scope>
    <source>
        <strain evidence="12 13">DSM 566</strain>
    </source>
</reference>
<evidence type="ECO:0000256" key="8">
    <source>
        <dbReference type="ARBA" id="ARBA00023237"/>
    </source>
</evidence>
<dbReference type="GO" id="GO:0071973">
    <property type="term" value="P:bacterial-type flagellum-dependent cell motility"/>
    <property type="evidence" value="ECO:0007669"/>
    <property type="project" value="InterPro"/>
</dbReference>
<dbReference type="AlphaFoldDB" id="A0A318H073"/>
<comment type="function">
    <text evidence="1 9">Assembles around the rod to form the L-ring and probably protects the motor/basal body from shearing forces during rotation.</text>
</comment>
<evidence type="ECO:0000256" key="11">
    <source>
        <dbReference type="SAM" id="SignalP"/>
    </source>
</evidence>
<evidence type="ECO:0000256" key="7">
    <source>
        <dbReference type="ARBA" id="ARBA00023143"/>
    </source>
</evidence>
<dbReference type="PROSITE" id="PS51257">
    <property type="entry name" value="PROKAR_LIPOPROTEIN"/>
    <property type="match status" value="1"/>
</dbReference>
<dbReference type="InterPro" id="IPR000527">
    <property type="entry name" value="Flag_Lring"/>
</dbReference>
<evidence type="ECO:0000256" key="10">
    <source>
        <dbReference type="SAM" id="MobiDB-lite"/>
    </source>
</evidence>
<dbReference type="GO" id="GO:0009427">
    <property type="term" value="C:bacterial-type flagellum basal body, distal rod, L ring"/>
    <property type="evidence" value="ECO:0007669"/>
    <property type="project" value="InterPro"/>
</dbReference>
<feature type="region of interest" description="Disordered" evidence="10">
    <location>
        <begin position="96"/>
        <end position="118"/>
    </location>
</feature>
<dbReference type="PANTHER" id="PTHR34933">
    <property type="entry name" value="FLAGELLAR L-RING PROTEIN"/>
    <property type="match status" value="1"/>
</dbReference>
<dbReference type="PRINTS" id="PR01008">
    <property type="entry name" value="FLGLRINGFLGH"/>
</dbReference>
<organism evidence="12 13">
    <name type="scientific">Sphaerotilus hippei</name>
    <dbReference type="NCBI Taxonomy" id="744406"/>
    <lineage>
        <taxon>Bacteria</taxon>
        <taxon>Pseudomonadati</taxon>
        <taxon>Pseudomonadota</taxon>
        <taxon>Betaproteobacteria</taxon>
        <taxon>Burkholderiales</taxon>
        <taxon>Sphaerotilaceae</taxon>
        <taxon>Sphaerotilus</taxon>
    </lineage>
</organism>
<evidence type="ECO:0000313" key="12">
    <source>
        <dbReference type="EMBL" id="PXW93693.1"/>
    </source>
</evidence>
<evidence type="ECO:0000256" key="3">
    <source>
        <dbReference type="ARBA" id="ARBA00006929"/>
    </source>
</evidence>
<protein>
    <recommendedName>
        <fullName evidence="9">Flagellar L-ring protein</fullName>
    </recommendedName>
    <alternativeName>
        <fullName evidence="9">Basal body L-ring protein</fullName>
    </alternativeName>
</protein>
<keyword evidence="13" id="KW-1185">Reference proteome</keyword>
<keyword evidence="12" id="KW-0966">Cell projection</keyword>
<dbReference type="HAMAP" id="MF_00415">
    <property type="entry name" value="FlgH"/>
    <property type="match status" value="1"/>
</dbReference>
<evidence type="ECO:0000256" key="1">
    <source>
        <dbReference type="ARBA" id="ARBA00002591"/>
    </source>
</evidence>
<dbReference type="GO" id="GO:0003774">
    <property type="term" value="F:cytoskeletal motor activity"/>
    <property type="evidence" value="ECO:0007669"/>
    <property type="project" value="InterPro"/>
</dbReference>
<dbReference type="GO" id="GO:0009279">
    <property type="term" value="C:cell outer membrane"/>
    <property type="evidence" value="ECO:0007669"/>
    <property type="project" value="UniProtKB-SubCell"/>
</dbReference>
<dbReference type="EMBL" id="QJJS01000018">
    <property type="protein sequence ID" value="PXW93693.1"/>
    <property type="molecule type" value="Genomic_DNA"/>
</dbReference>
<comment type="subunit">
    <text evidence="4 9">The basal body constitutes a major portion of the flagellar organelle and consists of four rings (L,P,S, and M) mounted on a central rod.</text>
</comment>
<keyword evidence="8 9" id="KW-0998">Cell outer membrane</keyword>
<evidence type="ECO:0000256" key="5">
    <source>
        <dbReference type="ARBA" id="ARBA00022729"/>
    </source>
</evidence>